<dbReference type="Pfam" id="PF13173">
    <property type="entry name" value="AAA_14"/>
    <property type="match status" value="1"/>
</dbReference>
<accession>A0AAX1L7U3</accession>
<dbReference type="Proteomes" id="UP000617681">
    <property type="component" value="Chromosome"/>
</dbReference>
<name>A0AAX1L7U3_9CORY</name>
<keyword evidence="3" id="KW-0067">ATP-binding</keyword>
<feature type="domain" description="AAA" evidence="1">
    <location>
        <begin position="22"/>
        <end position="130"/>
    </location>
</feature>
<dbReference type="PANTHER" id="PTHR43566:SF2">
    <property type="entry name" value="DUF4143 DOMAIN-CONTAINING PROTEIN"/>
    <property type="match status" value="1"/>
</dbReference>
<evidence type="ECO:0000259" key="2">
    <source>
        <dbReference type="Pfam" id="PF13635"/>
    </source>
</evidence>
<dbReference type="InterPro" id="IPR025420">
    <property type="entry name" value="DUF4143"/>
</dbReference>
<reference evidence="3" key="1">
    <citation type="submission" date="2021-02" db="EMBL/GenBank/DDBJ databases">
        <title>FDA dAtabase for Regulatory Grade micrObial Sequences (FDA-ARGOS): Supporting development and validation of Infectious Disease Dx tests.</title>
        <authorList>
            <person name="Sproer C."/>
            <person name="Gronow S."/>
            <person name="Severitt S."/>
            <person name="Schroder I."/>
            <person name="Tallon L."/>
            <person name="Sadzewicz L."/>
            <person name="Zhao X."/>
            <person name="Boylan J."/>
            <person name="Ott S."/>
            <person name="Bowen H."/>
            <person name="Vavikolanu K."/>
            <person name="Mehta A."/>
            <person name="Aluvathingal J."/>
            <person name="Nadendla S."/>
            <person name="Lowell S."/>
            <person name="Myers T."/>
            <person name="Yan Y."/>
            <person name="Sichtig H."/>
        </authorList>
    </citation>
    <scope>NUCLEOTIDE SEQUENCE</scope>
    <source>
        <strain evidence="3">FDAARGOS_1191</strain>
    </source>
</reference>
<dbReference type="AlphaFoldDB" id="A0AAX1L7U3"/>
<evidence type="ECO:0000259" key="1">
    <source>
        <dbReference type="Pfam" id="PF13173"/>
    </source>
</evidence>
<evidence type="ECO:0000313" key="3">
    <source>
        <dbReference type="EMBL" id="QRP70487.1"/>
    </source>
</evidence>
<proteinExistence type="predicted"/>
<dbReference type="InterPro" id="IPR041682">
    <property type="entry name" value="AAA_14"/>
</dbReference>
<dbReference type="EMBL" id="CP069534">
    <property type="protein sequence ID" value="QRP70487.1"/>
    <property type="molecule type" value="Genomic_DNA"/>
</dbReference>
<gene>
    <name evidence="3" type="ORF">I6J21_12225</name>
</gene>
<evidence type="ECO:0000313" key="4">
    <source>
        <dbReference type="Proteomes" id="UP000617681"/>
    </source>
</evidence>
<dbReference type="GO" id="GO:0005524">
    <property type="term" value="F:ATP binding"/>
    <property type="evidence" value="ECO:0007669"/>
    <property type="project" value="UniProtKB-KW"/>
</dbReference>
<dbReference type="PANTHER" id="PTHR43566">
    <property type="entry name" value="CONSERVED PROTEIN"/>
    <property type="match status" value="1"/>
</dbReference>
<feature type="domain" description="DUF4143" evidence="2">
    <location>
        <begin position="196"/>
        <end position="358"/>
    </location>
</feature>
<dbReference type="Pfam" id="PF13635">
    <property type="entry name" value="DUF4143"/>
    <property type="match status" value="1"/>
</dbReference>
<organism evidence="3 4">
    <name type="scientific">Corynebacterium glucuronolyticum</name>
    <dbReference type="NCBI Taxonomy" id="39791"/>
    <lineage>
        <taxon>Bacteria</taxon>
        <taxon>Bacillati</taxon>
        <taxon>Actinomycetota</taxon>
        <taxon>Actinomycetes</taxon>
        <taxon>Mycobacteriales</taxon>
        <taxon>Corynebacteriaceae</taxon>
        <taxon>Corynebacterium</taxon>
    </lineage>
</organism>
<keyword evidence="3" id="KW-0547">Nucleotide-binding</keyword>
<protein>
    <submittedName>
        <fullName evidence="3">ATP-binding protein</fullName>
    </submittedName>
</protein>
<sequence>MAYIRRAVDSILSQDLQAVGGVLIEGARGCGKTETGLQHAQSFFRVDHAQNQRLAALNPQAALQGDTPRLIDEWQLEPSLWNEVRHEIDARRKPGQFILSGSAFPADSITRHTGAGRLTRIKMRPMALGEAYYQDGCITLNQLRETTSVPALPRTLAYKELSVEAVRGGWPALIAHDNTGFIRFNRALVENIAHVDLPDIGKEFAPERVRRLLRSVARNVASETTATTLSKDISADGGQLTPLSVRRYLDALTRIFILEELPPWSGKLRSKSRLRKQSKLHFCDPSIACAALGTTPEGLANDPEYFGQVFESMAVRDIRTYADQIGASCFGYRDDVGLEVDIICEFDDGHWAGIEIKLGESDSVISSAESNLLRLKDSRMVTEPDFLAVVTGGYSGFTLPSGVHVVPLSALGPERS</sequence>
<dbReference type="RefSeq" id="WP_005394638.1">
    <property type="nucleotide sequence ID" value="NZ_CP069534.1"/>
</dbReference>